<dbReference type="SUPFAM" id="SSF88659">
    <property type="entry name" value="Sigma3 and sigma4 domains of RNA polymerase sigma factors"/>
    <property type="match status" value="1"/>
</dbReference>
<dbReference type="CDD" id="cd06171">
    <property type="entry name" value="Sigma70_r4"/>
    <property type="match status" value="1"/>
</dbReference>
<organism evidence="8 9">
    <name type="scientific">Phocaeicola coprocola DSM 17136</name>
    <dbReference type="NCBI Taxonomy" id="470145"/>
    <lineage>
        <taxon>Bacteria</taxon>
        <taxon>Pseudomonadati</taxon>
        <taxon>Bacteroidota</taxon>
        <taxon>Bacteroidia</taxon>
        <taxon>Bacteroidales</taxon>
        <taxon>Bacteroidaceae</taxon>
        <taxon>Phocaeicola</taxon>
    </lineage>
</organism>
<proteinExistence type="inferred from homology"/>
<keyword evidence="4" id="KW-0238">DNA-binding</keyword>
<dbReference type="InterPro" id="IPR014284">
    <property type="entry name" value="RNA_pol_sigma-70_dom"/>
</dbReference>
<comment type="caution">
    <text evidence="8">The sequence shown here is derived from an EMBL/GenBank/DDBJ whole genome shotgun (WGS) entry which is preliminary data.</text>
</comment>
<dbReference type="Proteomes" id="UP000003146">
    <property type="component" value="Unassembled WGS sequence"/>
</dbReference>
<dbReference type="GO" id="GO:0003677">
    <property type="term" value="F:DNA binding"/>
    <property type="evidence" value="ECO:0007669"/>
    <property type="project" value="UniProtKB-KW"/>
</dbReference>
<dbReference type="InterPro" id="IPR013325">
    <property type="entry name" value="RNA_pol_sigma_r2"/>
</dbReference>
<dbReference type="EMBL" id="ABIY02000058">
    <property type="protein sequence ID" value="EDV02182.1"/>
    <property type="molecule type" value="Genomic_DNA"/>
</dbReference>
<keyword evidence="5" id="KW-0804">Transcription</keyword>
<reference evidence="8 9" key="1">
    <citation type="submission" date="2008-04" db="EMBL/GenBank/DDBJ databases">
        <title>Draft genome sequence of Bacteroides coprocola (DSM 17136).</title>
        <authorList>
            <person name="Sudarsanam P."/>
            <person name="Ley R."/>
            <person name="Guruge J."/>
            <person name="Turnbaugh P.J."/>
            <person name="Mahowald M."/>
            <person name="Liep D."/>
            <person name="Gordon J."/>
        </authorList>
    </citation>
    <scope>NUCLEOTIDE SEQUENCE [LARGE SCALE GENOMIC DNA]</scope>
    <source>
        <strain evidence="8 9">DSM 17136</strain>
    </source>
</reference>
<dbReference type="Gene3D" id="1.10.10.10">
    <property type="entry name" value="Winged helix-like DNA-binding domain superfamily/Winged helix DNA-binding domain"/>
    <property type="match status" value="1"/>
</dbReference>
<dbReference type="InterPro" id="IPR013249">
    <property type="entry name" value="RNA_pol_sigma70_r4_t2"/>
</dbReference>
<dbReference type="PANTHER" id="PTHR43133">
    <property type="entry name" value="RNA POLYMERASE ECF-TYPE SIGMA FACTO"/>
    <property type="match status" value="1"/>
</dbReference>
<evidence type="ECO:0000256" key="2">
    <source>
        <dbReference type="ARBA" id="ARBA00023015"/>
    </source>
</evidence>
<feature type="domain" description="RNA polymerase sigma factor 70 region 4 type 2" evidence="7">
    <location>
        <begin position="142"/>
        <end position="193"/>
    </location>
</feature>
<evidence type="ECO:0000313" key="9">
    <source>
        <dbReference type="Proteomes" id="UP000003146"/>
    </source>
</evidence>
<name>B3JFM1_9BACT</name>
<dbReference type="PANTHER" id="PTHR43133:SF8">
    <property type="entry name" value="RNA POLYMERASE SIGMA FACTOR HI_1459-RELATED"/>
    <property type="match status" value="1"/>
</dbReference>
<comment type="similarity">
    <text evidence="1">Belongs to the sigma-70 factor family. ECF subfamily.</text>
</comment>
<sequence length="208" mass="24197">MCGQIVKPLKVNPAMEDNERIFPDDKLVSMFRNGDSHAFEILLSRYDECIMRAIRKSTINNNDSVEDLYQEIVTHLYEKLKCVYKANGHFGAWLNCVVGNFLCSVYRKKHQDCLPLKLDILKDDDCLVDNYISAERRERKFEDLKEAVEGLSEELGRLVKMKIWEGMTYQEISEQTGINRSTVVKRLKSAYQELEKRMIAKGYDDALI</sequence>
<dbReference type="HOGENOM" id="CLU_047691_3_0_10"/>
<evidence type="ECO:0000313" key="8">
    <source>
        <dbReference type="EMBL" id="EDV02182.1"/>
    </source>
</evidence>
<gene>
    <name evidence="8" type="ORF">BACCOP_00672</name>
</gene>
<reference evidence="8 9" key="2">
    <citation type="submission" date="2008-04" db="EMBL/GenBank/DDBJ databases">
        <authorList>
            <person name="Fulton L."/>
            <person name="Clifton S."/>
            <person name="Fulton B."/>
            <person name="Xu J."/>
            <person name="Minx P."/>
            <person name="Pepin K.H."/>
            <person name="Johnson M."/>
            <person name="Thiruvilangam P."/>
            <person name="Bhonagiri V."/>
            <person name="Nash W.E."/>
            <person name="Mardis E.R."/>
            <person name="Wilson R.K."/>
        </authorList>
    </citation>
    <scope>NUCLEOTIDE SEQUENCE [LARGE SCALE GENOMIC DNA]</scope>
    <source>
        <strain evidence="8 9">DSM 17136</strain>
    </source>
</reference>
<dbReference type="NCBIfam" id="TIGR02937">
    <property type="entry name" value="sigma70-ECF"/>
    <property type="match status" value="1"/>
</dbReference>
<evidence type="ECO:0000256" key="4">
    <source>
        <dbReference type="ARBA" id="ARBA00023125"/>
    </source>
</evidence>
<feature type="coiled-coil region" evidence="6">
    <location>
        <begin position="134"/>
        <end position="161"/>
    </location>
</feature>
<dbReference type="Gene3D" id="1.10.1740.10">
    <property type="match status" value="1"/>
</dbReference>
<keyword evidence="3" id="KW-0731">Sigma factor</keyword>
<evidence type="ECO:0000256" key="1">
    <source>
        <dbReference type="ARBA" id="ARBA00010641"/>
    </source>
</evidence>
<dbReference type="GO" id="GO:0006352">
    <property type="term" value="P:DNA-templated transcription initiation"/>
    <property type="evidence" value="ECO:0007669"/>
    <property type="project" value="InterPro"/>
</dbReference>
<evidence type="ECO:0000259" key="7">
    <source>
        <dbReference type="Pfam" id="PF08281"/>
    </source>
</evidence>
<keyword evidence="2" id="KW-0805">Transcription regulation</keyword>
<evidence type="ECO:0000256" key="5">
    <source>
        <dbReference type="ARBA" id="ARBA00023163"/>
    </source>
</evidence>
<dbReference type="SUPFAM" id="SSF88946">
    <property type="entry name" value="Sigma2 domain of RNA polymerase sigma factors"/>
    <property type="match status" value="1"/>
</dbReference>
<accession>B3JFM1</accession>
<dbReference type="GO" id="GO:0016987">
    <property type="term" value="F:sigma factor activity"/>
    <property type="evidence" value="ECO:0007669"/>
    <property type="project" value="UniProtKB-KW"/>
</dbReference>
<evidence type="ECO:0000256" key="6">
    <source>
        <dbReference type="SAM" id="Coils"/>
    </source>
</evidence>
<dbReference type="AlphaFoldDB" id="B3JFM1"/>
<dbReference type="eggNOG" id="COG1595">
    <property type="taxonomic scope" value="Bacteria"/>
</dbReference>
<dbReference type="Pfam" id="PF08281">
    <property type="entry name" value="Sigma70_r4_2"/>
    <property type="match status" value="1"/>
</dbReference>
<protein>
    <submittedName>
        <fullName evidence="8">RNA polymerase sigma factor, sigma-70 family</fullName>
    </submittedName>
</protein>
<evidence type="ECO:0000256" key="3">
    <source>
        <dbReference type="ARBA" id="ARBA00023082"/>
    </source>
</evidence>
<dbReference type="InterPro" id="IPR036388">
    <property type="entry name" value="WH-like_DNA-bd_sf"/>
</dbReference>
<keyword evidence="6" id="KW-0175">Coiled coil</keyword>
<dbReference type="InterPro" id="IPR013324">
    <property type="entry name" value="RNA_pol_sigma_r3/r4-like"/>
</dbReference>
<dbReference type="InterPro" id="IPR039425">
    <property type="entry name" value="RNA_pol_sigma-70-like"/>
</dbReference>
<dbReference type="STRING" id="470145.BACCOP_00672"/>